<comment type="caution">
    <text evidence="2">The sequence shown here is derived from an EMBL/GenBank/DDBJ whole genome shotgun (WGS) entry which is preliminary data.</text>
</comment>
<keyword evidence="3" id="KW-1185">Reference proteome</keyword>
<sequence length="107" mass="13004">MPKTKKVLTQLQIMHFSFFVVQCSKFTIMRFYFVYLEYFTLKKLGLGFRHFYKFVFLLVDVLYLICIYHFLIVLVLLAKKNTRNILYIYCLKIILKFSNVVFGLKIY</sequence>
<organism evidence="2 3">
    <name type="scientific">Edhazardia aedis (strain USNM 41457)</name>
    <name type="common">Microsporidian parasite</name>
    <dbReference type="NCBI Taxonomy" id="1003232"/>
    <lineage>
        <taxon>Eukaryota</taxon>
        <taxon>Fungi</taxon>
        <taxon>Fungi incertae sedis</taxon>
        <taxon>Microsporidia</taxon>
        <taxon>Edhazardia</taxon>
    </lineage>
</organism>
<evidence type="ECO:0000313" key="2">
    <source>
        <dbReference type="EMBL" id="EJW05350.1"/>
    </source>
</evidence>
<keyword evidence="1" id="KW-0812">Transmembrane</keyword>
<reference evidence="2 3" key="1">
    <citation type="submission" date="2011-08" db="EMBL/GenBank/DDBJ databases">
        <authorList>
            <person name="Liu Z.J."/>
            <person name="Shi F.L."/>
            <person name="Lu J.Q."/>
            <person name="Li M."/>
            <person name="Wang Z.L."/>
        </authorList>
    </citation>
    <scope>NUCLEOTIDE SEQUENCE [LARGE SCALE GENOMIC DNA]</scope>
    <source>
        <strain evidence="2 3">USNM 41457</strain>
    </source>
</reference>
<feature type="transmembrane region" description="Helical" evidence="1">
    <location>
        <begin position="85"/>
        <end position="104"/>
    </location>
</feature>
<dbReference type="InParanoid" id="J9DRZ7"/>
<dbReference type="Proteomes" id="UP000003163">
    <property type="component" value="Unassembled WGS sequence"/>
</dbReference>
<accession>J9DRZ7</accession>
<protein>
    <submittedName>
        <fullName evidence="2">Uncharacterized protein</fullName>
    </submittedName>
</protein>
<name>J9DRZ7_EDHAE</name>
<dbReference type="EMBL" id="AFBI03000245">
    <property type="protein sequence ID" value="EJW05350.1"/>
    <property type="molecule type" value="Genomic_DNA"/>
</dbReference>
<keyword evidence="1" id="KW-1133">Transmembrane helix</keyword>
<feature type="transmembrane region" description="Helical" evidence="1">
    <location>
        <begin position="54"/>
        <end position="78"/>
    </location>
</feature>
<reference evidence="3" key="2">
    <citation type="submission" date="2015-07" db="EMBL/GenBank/DDBJ databases">
        <title>Contrasting host-pathogen interactions and genome evolution in two generalist and specialist microsporidian pathogens of mosquitoes.</title>
        <authorList>
            <consortium name="The Broad Institute Genomics Platform"/>
            <consortium name="The Broad Institute Genome Sequencing Center for Infectious Disease"/>
            <person name="Cuomo C.A."/>
            <person name="Sanscrainte N.D."/>
            <person name="Goldberg J.M."/>
            <person name="Heiman D."/>
            <person name="Young S."/>
            <person name="Zeng Q."/>
            <person name="Becnel J.J."/>
            <person name="Birren B.W."/>
        </authorList>
    </citation>
    <scope>NUCLEOTIDE SEQUENCE [LARGE SCALE GENOMIC DNA]</scope>
    <source>
        <strain evidence="3">USNM 41457</strain>
    </source>
</reference>
<dbReference type="AlphaFoldDB" id="J9DRZ7"/>
<proteinExistence type="predicted"/>
<gene>
    <name evidence="2" type="ORF">EDEG_04070</name>
</gene>
<dbReference type="VEuPathDB" id="MicrosporidiaDB:EDEG_04070"/>
<feature type="transmembrane region" description="Helical" evidence="1">
    <location>
        <begin position="12"/>
        <end position="34"/>
    </location>
</feature>
<evidence type="ECO:0000313" key="3">
    <source>
        <dbReference type="Proteomes" id="UP000003163"/>
    </source>
</evidence>
<dbReference type="HOGENOM" id="CLU_2209965_0_0_1"/>
<keyword evidence="1" id="KW-0472">Membrane</keyword>
<evidence type="ECO:0000256" key="1">
    <source>
        <dbReference type="SAM" id="Phobius"/>
    </source>
</evidence>